<comment type="caution">
    <text evidence="2">The sequence shown here is derived from an EMBL/GenBank/DDBJ whole genome shotgun (WGS) entry which is preliminary data.</text>
</comment>
<protein>
    <submittedName>
        <fullName evidence="2">Uncharacterized protein</fullName>
    </submittedName>
</protein>
<dbReference type="AlphaFoldDB" id="A0A699SU63"/>
<feature type="non-terminal residue" evidence="2">
    <location>
        <position position="1"/>
    </location>
</feature>
<keyword evidence="1" id="KW-0812">Transmembrane</keyword>
<gene>
    <name evidence="2" type="ORF">Tci_873436</name>
</gene>
<feature type="transmembrane region" description="Helical" evidence="1">
    <location>
        <begin position="6"/>
        <end position="26"/>
    </location>
</feature>
<organism evidence="2">
    <name type="scientific">Tanacetum cinerariifolium</name>
    <name type="common">Dalmatian daisy</name>
    <name type="synonym">Chrysanthemum cinerariifolium</name>
    <dbReference type="NCBI Taxonomy" id="118510"/>
    <lineage>
        <taxon>Eukaryota</taxon>
        <taxon>Viridiplantae</taxon>
        <taxon>Streptophyta</taxon>
        <taxon>Embryophyta</taxon>
        <taxon>Tracheophyta</taxon>
        <taxon>Spermatophyta</taxon>
        <taxon>Magnoliopsida</taxon>
        <taxon>eudicotyledons</taxon>
        <taxon>Gunneridae</taxon>
        <taxon>Pentapetalae</taxon>
        <taxon>asterids</taxon>
        <taxon>campanulids</taxon>
        <taxon>Asterales</taxon>
        <taxon>Asteraceae</taxon>
        <taxon>Asteroideae</taxon>
        <taxon>Anthemideae</taxon>
        <taxon>Anthemidinae</taxon>
        <taxon>Tanacetum</taxon>
    </lineage>
</organism>
<reference evidence="2" key="1">
    <citation type="journal article" date="2019" name="Sci. Rep.">
        <title>Draft genome of Tanacetum cinerariifolium, the natural source of mosquito coil.</title>
        <authorList>
            <person name="Yamashiro T."/>
            <person name="Shiraishi A."/>
            <person name="Satake H."/>
            <person name="Nakayama K."/>
        </authorList>
    </citation>
    <scope>NUCLEOTIDE SEQUENCE</scope>
</reference>
<evidence type="ECO:0000313" key="2">
    <source>
        <dbReference type="EMBL" id="GFD01467.1"/>
    </source>
</evidence>
<proteinExistence type="predicted"/>
<accession>A0A699SU63</accession>
<dbReference type="EMBL" id="BKCJ011191531">
    <property type="protein sequence ID" value="GFD01467.1"/>
    <property type="molecule type" value="Genomic_DNA"/>
</dbReference>
<keyword evidence="1" id="KW-1133">Transmembrane helix</keyword>
<sequence length="102" mass="11235">SKVANFVALVAFWGTWTIVVIVALRAQRLRSPIRFLFTRSRSVSPAGILPLVLLLLLALIVSGSVIKFSFILSLAFSPSVVPFVHHHVSGIGARRTERVTRE</sequence>
<feature type="transmembrane region" description="Helical" evidence="1">
    <location>
        <begin position="47"/>
        <end position="76"/>
    </location>
</feature>
<keyword evidence="1" id="KW-0472">Membrane</keyword>
<evidence type="ECO:0000256" key="1">
    <source>
        <dbReference type="SAM" id="Phobius"/>
    </source>
</evidence>
<name>A0A699SU63_TANCI</name>